<name>A0A4R6J1X0_9BACT</name>
<dbReference type="Pfam" id="PF14079">
    <property type="entry name" value="DUF4260"/>
    <property type="match status" value="1"/>
</dbReference>
<protein>
    <submittedName>
        <fullName evidence="2">Uncharacterized protein DUF4260</fullName>
    </submittedName>
</protein>
<keyword evidence="3" id="KW-1185">Reference proteome</keyword>
<dbReference type="AlphaFoldDB" id="A0A4R6J1X0"/>
<gene>
    <name evidence="2" type="ORF">BC659_1327</name>
</gene>
<feature type="transmembrane region" description="Helical" evidence="1">
    <location>
        <begin position="54"/>
        <end position="75"/>
    </location>
</feature>
<keyword evidence="1" id="KW-0812">Transmembrane</keyword>
<feature type="transmembrane region" description="Helical" evidence="1">
    <location>
        <begin position="30"/>
        <end position="47"/>
    </location>
</feature>
<evidence type="ECO:0000256" key="1">
    <source>
        <dbReference type="SAM" id="Phobius"/>
    </source>
</evidence>
<dbReference type="EMBL" id="SNWP01000010">
    <property type="protein sequence ID" value="TDO29244.1"/>
    <property type="molecule type" value="Genomic_DNA"/>
</dbReference>
<dbReference type="Proteomes" id="UP000295741">
    <property type="component" value="Unassembled WGS sequence"/>
</dbReference>
<dbReference type="InterPro" id="IPR025356">
    <property type="entry name" value="DUF4260"/>
</dbReference>
<organism evidence="2 3">
    <name type="scientific">Sediminibacterium goheungense</name>
    <dbReference type="NCBI Taxonomy" id="1086393"/>
    <lineage>
        <taxon>Bacteria</taxon>
        <taxon>Pseudomonadati</taxon>
        <taxon>Bacteroidota</taxon>
        <taxon>Chitinophagia</taxon>
        <taxon>Chitinophagales</taxon>
        <taxon>Chitinophagaceae</taxon>
        <taxon>Sediminibacterium</taxon>
    </lineage>
</organism>
<sequence length="124" mass="14122">MKQVIKLESAGLFLLFTGLYFHLYPGSWGFYLALFFVPDLSFVLYLVTKKLGAIAYNIFHHQGVCAALLIMGYYIQSAELMKVGLVFLAHSAFDRMAGYGLKYFDSFDHTHLGWIGKSKHLNKE</sequence>
<keyword evidence="1" id="KW-1133">Transmembrane helix</keyword>
<evidence type="ECO:0000313" key="3">
    <source>
        <dbReference type="Proteomes" id="UP000295741"/>
    </source>
</evidence>
<dbReference type="OrthoDB" id="9813911at2"/>
<evidence type="ECO:0000313" key="2">
    <source>
        <dbReference type="EMBL" id="TDO29244.1"/>
    </source>
</evidence>
<keyword evidence="1" id="KW-0472">Membrane</keyword>
<dbReference type="RefSeq" id="WP_133473846.1">
    <property type="nucleotide sequence ID" value="NZ_SNWP01000010.1"/>
</dbReference>
<feature type="transmembrane region" description="Helical" evidence="1">
    <location>
        <begin position="7"/>
        <end position="24"/>
    </location>
</feature>
<comment type="caution">
    <text evidence="2">The sequence shown here is derived from an EMBL/GenBank/DDBJ whole genome shotgun (WGS) entry which is preliminary data.</text>
</comment>
<proteinExistence type="predicted"/>
<reference evidence="2 3" key="1">
    <citation type="submission" date="2019-03" db="EMBL/GenBank/DDBJ databases">
        <title>Genomic Encyclopedia of Archaeal and Bacterial Type Strains, Phase II (KMG-II): from individual species to whole genera.</title>
        <authorList>
            <person name="Goeker M."/>
        </authorList>
    </citation>
    <scope>NUCLEOTIDE SEQUENCE [LARGE SCALE GENOMIC DNA]</scope>
    <source>
        <strain evidence="2 3">DSM 28323</strain>
    </source>
</reference>
<accession>A0A4R6J1X0</accession>